<dbReference type="InterPro" id="IPR021109">
    <property type="entry name" value="Peptidase_aspartic_dom_sf"/>
</dbReference>
<evidence type="ECO:0000313" key="1">
    <source>
        <dbReference type="EMBL" id="KAA3679992.1"/>
    </source>
</evidence>
<dbReference type="SUPFAM" id="SSF50630">
    <property type="entry name" value="Acid proteases"/>
    <property type="match status" value="1"/>
</dbReference>
<reference evidence="1 2" key="1">
    <citation type="journal article" date="2019" name="Gigascience">
        <title>Whole-genome sequence of the oriental lung fluke Paragonimus westermani.</title>
        <authorList>
            <person name="Oey H."/>
            <person name="Zakrzewski M."/>
            <person name="Narain K."/>
            <person name="Devi K.R."/>
            <person name="Agatsuma T."/>
            <person name="Nawaratna S."/>
            <person name="Gobert G.N."/>
            <person name="Jones M.K."/>
            <person name="Ragan M.A."/>
            <person name="McManus D.P."/>
            <person name="Krause L."/>
        </authorList>
    </citation>
    <scope>NUCLEOTIDE SEQUENCE [LARGE SCALE GENOMIC DNA]</scope>
    <source>
        <strain evidence="1 2">IND2009</strain>
    </source>
</reference>
<comment type="caution">
    <text evidence="1">The sequence shown here is derived from an EMBL/GenBank/DDBJ whole genome shotgun (WGS) entry which is preliminary data.</text>
</comment>
<name>A0A5J4NXF8_9TREM</name>
<keyword evidence="2" id="KW-1185">Reference proteome</keyword>
<feature type="non-terminal residue" evidence="1">
    <location>
        <position position="1"/>
    </location>
</feature>
<protein>
    <submittedName>
        <fullName evidence="1">Uncharacterized protein</fullName>
    </submittedName>
</protein>
<organism evidence="1 2">
    <name type="scientific">Paragonimus westermani</name>
    <dbReference type="NCBI Taxonomy" id="34504"/>
    <lineage>
        <taxon>Eukaryota</taxon>
        <taxon>Metazoa</taxon>
        <taxon>Spiralia</taxon>
        <taxon>Lophotrochozoa</taxon>
        <taxon>Platyhelminthes</taxon>
        <taxon>Trematoda</taxon>
        <taxon>Digenea</taxon>
        <taxon>Plagiorchiida</taxon>
        <taxon>Troglotremata</taxon>
        <taxon>Troglotrematidae</taxon>
        <taxon>Paragonimus</taxon>
    </lineage>
</organism>
<dbReference type="Proteomes" id="UP000324629">
    <property type="component" value="Unassembled WGS sequence"/>
</dbReference>
<dbReference type="AlphaFoldDB" id="A0A5J4NXF8"/>
<accession>A0A5J4NXF8</accession>
<sequence>DKEIRHKFLIDKEAEVNVFPTPSQYQITSDHGPTLKAANGSSVQTYGQRSVTMSLGLKRTWRWIFLTVDVRFTILGADLINNFGLLVDMKLR</sequence>
<gene>
    <name evidence="1" type="ORF">DEA37_0011207</name>
</gene>
<dbReference type="EMBL" id="QNGE01000567">
    <property type="protein sequence ID" value="KAA3679992.1"/>
    <property type="molecule type" value="Genomic_DNA"/>
</dbReference>
<proteinExistence type="predicted"/>
<evidence type="ECO:0000313" key="2">
    <source>
        <dbReference type="Proteomes" id="UP000324629"/>
    </source>
</evidence>